<dbReference type="InterPro" id="IPR001789">
    <property type="entry name" value="Sig_transdc_resp-reg_receiver"/>
</dbReference>
<gene>
    <name evidence="4" type="ORF">FA045_10040</name>
</gene>
<name>A0A4U1C6H0_9SPHI</name>
<dbReference type="Gene3D" id="3.40.50.2300">
    <property type="match status" value="1"/>
</dbReference>
<proteinExistence type="predicted"/>
<dbReference type="SMART" id="SM00448">
    <property type="entry name" value="REC"/>
    <property type="match status" value="1"/>
</dbReference>
<accession>A0A4U1C6H0</accession>
<dbReference type="AlphaFoldDB" id="A0A4U1C6H0"/>
<dbReference type="PROSITE" id="PS50110">
    <property type="entry name" value="RESPONSE_REGULATORY"/>
    <property type="match status" value="1"/>
</dbReference>
<dbReference type="GO" id="GO:0000156">
    <property type="term" value="F:phosphorelay response regulator activity"/>
    <property type="evidence" value="ECO:0007669"/>
    <property type="project" value="InterPro"/>
</dbReference>
<dbReference type="SUPFAM" id="SSF52172">
    <property type="entry name" value="CheY-like"/>
    <property type="match status" value="1"/>
</dbReference>
<sequence length="251" mass="28776">MNINCIAVDDEPAALDMISSYIERTPYLQLAGRFNNALAALEEIHKNAALQLIFLDINMADLTGLELAKIIEQSDRKKNLRIIFTTAYDQYALEGYKVDALDYLVKPFNFVAFSKAAEKAKSYFTMYESSLKATNNETMPLQYKSAYIYLKVEHQLVKVDMSDILYIEGLKDYVKVYLSTTEKPLLTLTSLKRLQEKLPTDKFLRLHRSFIVSTSAIRSATKTSVQIGSTTITVSEQFREDFNRFLDKWVL</sequence>
<evidence type="ECO:0000259" key="3">
    <source>
        <dbReference type="PROSITE" id="PS50930"/>
    </source>
</evidence>
<dbReference type="PANTHER" id="PTHR37299:SF1">
    <property type="entry name" value="STAGE 0 SPORULATION PROTEIN A HOMOLOG"/>
    <property type="match status" value="1"/>
</dbReference>
<dbReference type="RefSeq" id="WP_136876929.1">
    <property type="nucleotide sequence ID" value="NZ_SWBO01000004.1"/>
</dbReference>
<dbReference type="PROSITE" id="PS50930">
    <property type="entry name" value="HTH_LYTTR"/>
    <property type="match status" value="1"/>
</dbReference>
<feature type="modified residue" description="4-aspartylphosphate" evidence="1">
    <location>
        <position position="56"/>
    </location>
</feature>
<evidence type="ECO:0000313" key="5">
    <source>
        <dbReference type="Proteomes" id="UP000310477"/>
    </source>
</evidence>
<dbReference type="PANTHER" id="PTHR37299">
    <property type="entry name" value="TRANSCRIPTIONAL REGULATOR-RELATED"/>
    <property type="match status" value="1"/>
</dbReference>
<dbReference type="InterPro" id="IPR011006">
    <property type="entry name" value="CheY-like_superfamily"/>
</dbReference>
<dbReference type="Proteomes" id="UP000310477">
    <property type="component" value="Unassembled WGS sequence"/>
</dbReference>
<dbReference type="InterPro" id="IPR046947">
    <property type="entry name" value="LytR-like"/>
</dbReference>
<protein>
    <submittedName>
        <fullName evidence="4">Response regulator transcription factor</fullName>
    </submittedName>
</protein>
<dbReference type="InterPro" id="IPR007492">
    <property type="entry name" value="LytTR_DNA-bd_dom"/>
</dbReference>
<keyword evidence="5" id="KW-1185">Reference proteome</keyword>
<dbReference type="OrthoDB" id="9787344at2"/>
<feature type="domain" description="HTH LytTR-type" evidence="3">
    <location>
        <begin position="148"/>
        <end position="248"/>
    </location>
</feature>
<dbReference type="EMBL" id="SWBO01000004">
    <property type="protein sequence ID" value="TKC01562.1"/>
    <property type="molecule type" value="Genomic_DNA"/>
</dbReference>
<dbReference type="SMART" id="SM00850">
    <property type="entry name" value="LytTR"/>
    <property type="match status" value="1"/>
</dbReference>
<feature type="domain" description="Response regulatory" evidence="2">
    <location>
        <begin position="4"/>
        <end position="121"/>
    </location>
</feature>
<keyword evidence="1" id="KW-0597">Phosphoprotein</keyword>
<comment type="caution">
    <text evidence="4">The sequence shown here is derived from an EMBL/GenBank/DDBJ whole genome shotgun (WGS) entry which is preliminary data.</text>
</comment>
<evidence type="ECO:0000259" key="2">
    <source>
        <dbReference type="PROSITE" id="PS50110"/>
    </source>
</evidence>
<dbReference type="Gene3D" id="2.40.50.1020">
    <property type="entry name" value="LytTr DNA-binding domain"/>
    <property type="match status" value="1"/>
</dbReference>
<dbReference type="Pfam" id="PF04397">
    <property type="entry name" value="LytTR"/>
    <property type="match status" value="1"/>
</dbReference>
<dbReference type="GO" id="GO:0003677">
    <property type="term" value="F:DNA binding"/>
    <property type="evidence" value="ECO:0007669"/>
    <property type="project" value="InterPro"/>
</dbReference>
<evidence type="ECO:0000256" key="1">
    <source>
        <dbReference type="PROSITE-ProRule" id="PRU00169"/>
    </source>
</evidence>
<reference evidence="4 5" key="1">
    <citation type="submission" date="2019-04" db="EMBL/GenBank/DDBJ databases">
        <title>Pedobacter sp. AR-2-6 sp. nov., isolated from Arctic soil.</title>
        <authorList>
            <person name="Dahal R.H."/>
            <person name="Kim D.-U."/>
        </authorList>
    </citation>
    <scope>NUCLEOTIDE SEQUENCE [LARGE SCALE GENOMIC DNA]</scope>
    <source>
        <strain evidence="4 5">AR-2-6</strain>
    </source>
</reference>
<dbReference type="Pfam" id="PF00072">
    <property type="entry name" value="Response_reg"/>
    <property type="match status" value="1"/>
</dbReference>
<organism evidence="4 5">
    <name type="scientific">Pedobacter cryotolerans</name>
    <dbReference type="NCBI Taxonomy" id="2571270"/>
    <lineage>
        <taxon>Bacteria</taxon>
        <taxon>Pseudomonadati</taxon>
        <taxon>Bacteroidota</taxon>
        <taxon>Sphingobacteriia</taxon>
        <taxon>Sphingobacteriales</taxon>
        <taxon>Sphingobacteriaceae</taxon>
        <taxon>Pedobacter</taxon>
    </lineage>
</organism>
<evidence type="ECO:0000313" key="4">
    <source>
        <dbReference type="EMBL" id="TKC01562.1"/>
    </source>
</evidence>